<dbReference type="PANTHER" id="PTHR37305:SF2">
    <property type="entry name" value="BACITRACIN TRANSPORT PERMEASE PROTEIN BCRB"/>
    <property type="match status" value="1"/>
</dbReference>
<accession>A0A0D5NP90</accession>
<dbReference type="RefSeq" id="WP_045672534.1">
    <property type="nucleotide sequence ID" value="NZ_CP011058.1"/>
</dbReference>
<dbReference type="AlphaFoldDB" id="A0A0D5NP90"/>
<dbReference type="HOGENOM" id="CLU_050687_0_0_9"/>
<keyword evidence="1" id="KW-0472">Membrane</keyword>
<gene>
    <name evidence="2" type="ORF">VN24_24375</name>
</gene>
<dbReference type="OrthoDB" id="8613028at2"/>
<keyword evidence="1" id="KW-0812">Transmembrane</keyword>
<feature type="transmembrane region" description="Helical" evidence="1">
    <location>
        <begin position="21"/>
        <end position="40"/>
    </location>
</feature>
<reference evidence="3" key="2">
    <citation type="submission" date="2015-03" db="EMBL/GenBank/DDBJ databases">
        <title>Genome sequence of Paenibacillus beijingensis strain DSM 24997T.</title>
        <authorList>
            <person name="Kwak Y."/>
            <person name="Shin J.-H."/>
        </authorList>
    </citation>
    <scope>NUCLEOTIDE SEQUENCE [LARGE SCALE GENOMIC DNA]</scope>
    <source>
        <strain evidence="3">DSM 24997</strain>
    </source>
</reference>
<dbReference type="Pfam" id="PF12679">
    <property type="entry name" value="ABC2_membrane_2"/>
    <property type="match status" value="1"/>
</dbReference>
<proteinExistence type="predicted"/>
<dbReference type="STRING" id="1126833.VN24_24375"/>
<evidence type="ECO:0000313" key="3">
    <source>
        <dbReference type="Proteomes" id="UP000032633"/>
    </source>
</evidence>
<sequence length="328" mass="36945">MTSLLPLIRNETIKIWKKKRFYVIVLILLVLIPVFTYAQLKVAQNNAEKFKDWRIQLQQQITDYTNTLSSDRIPEEWKRYRQVMVKQLQYYLDHNVNPSTPDAVTFTRGFMSNSVTLFFPLMILAIASDLVSGERTSGTIKMLLTRPVRRWKILLSKLIALTLYVSLTIVVSVLLCYLISGLFFGYEGWDMPVFTGFIVSGSNIDTTAVHAVSQWQYMLMQSGLIWVSSMTVAVLALMVSVLLRSTAASIVTMMAAIIAGTILTNMASSWHSAKYLFSVNLQLTTYLEGSPPPVDGMNLIFSLAVLAVWALIALVISFGVFTKQDILN</sequence>
<protein>
    <submittedName>
        <fullName evidence="2">ABC transporter permease</fullName>
    </submittedName>
</protein>
<dbReference type="GO" id="GO:0005886">
    <property type="term" value="C:plasma membrane"/>
    <property type="evidence" value="ECO:0007669"/>
    <property type="project" value="UniProtKB-SubCell"/>
</dbReference>
<name>A0A0D5NP90_9BACL</name>
<keyword evidence="3" id="KW-1185">Reference proteome</keyword>
<feature type="transmembrane region" description="Helical" evidence="1">
    <location>
        <begin position="299"/>
        <end position="321"/>
    </location>
</feature>
<organism evidence="2 3">
    <name type="scientific">Paenibacillus beijingensis</name>
    <dbReference type="NCBI Taxonomy" id="1126833"/>
    <lineage>
        <taxon>Bacteria</taxon>
        <taxon>Bacillati</taxon>
        <taxon>Bacillota</taxon>
        <taxon>Bacilli</taxon>
        <taxon>Bacillales</taxon>
        <taxon>Paenibacillaceae</taxon>
        <taxon>Paenibacillus</taxon>
    </lineage>
</organism>
<evidence type="ECO:0000256" key="1">
    <source>
        <dbReference type="SAM" id="Phobius"/>
    </source>
</evidence>
<reference evidence="2 3" key="1">
    <citation type="journal article" date="2015" name="J. Biotechnol.">
        <title>Complete genome sequence of Paenibacillus beijingensis 7188(T) (=DSM 24997(T)), a novel rhizobacterium from jujube garden soil.</title>
        <authorList>
            <person name="Kwak Y."/>
            <person name="Shin J.H."/>
        </authorList>
    </citation>
    <scope>NUCLEOTIDE SEQUENCE [LARGE SCALE GENOMIC DNA]</scope>
    <source>
        <strain evidence="2 3">DSM 24997</strain>
    </source>
</reference>
<keyword evidence="1" id="KW-1133">Transmembrane helix</keyword>
<feature type="transmembrane region" description="Helical" evidence="1">
    <location>
        <begin position="154"/>
        <end position="184"/>
    </location>
</feature>
<dbReference type="KEGG" id="pbj:VN24_24375"/>
<dbReference type="Proteomes" id="UP000032633">
    <property type="component" value="Chromosome"/>
</dbReference>
<dbReference type="EMBL" id="CP011058">
    <property type="protein sequence ID" value="AJY77109.1"/>
    <property type="molecule type" value="Genomic_DNA"/>
</dbReference>
<dbReference type="PANTHER" id="PTHR37305">
    <property type="entry name" value="INTEGRAL MEMBRANE PROTEIN-RELATED"/>
    <property type="match status" value="1"/>
</dbReference>
<dbReference type="GO" id="GO:0140359">
    <property type="term" value="F:ABC-type transporter activity"/>
    <property type="evidence" value="ECO:0007669"/>
    <property type="project" value="InterPro"/>
</dbReference>
<feature type="transmembrane region" description="Helical" evidence="1">
    <location>
        <begin position="250"/>
        <end position="270"/>
    </location>
</feature>
<dbReference type="PATRIC" id="fig|1126833.4.peg.5363"/>
<evidence type="ECO:0000313" key="2">
    <source>
        <dbReference type="EMBL" id="AJY77109.1"/>
    </source>
</evidence>
<feature type="transmembrane region" description="Helical" evidence="1">
    <location>
        <begin position="223"/>
        <end position="243"/>
    </location>
</feature>
<feature type="transmembrane region" description="Helical" evidence="1">
    <location>
        <begin position="115"/>
        <end position="133"/>
    </location>
</feature>